<keyword evidence="4" id="KW-0285">Flavoprotein</keyword>
<comment type="caution">
    <text evidence="8">The sequence shown here is derived from an EMBL/GenBank/DDBJ whole genome shotgun (WGS) entry which is preliminary data.</text>
</comment>
<keyword evidence="6" id="KW-0521">NADP</keyword>
<dbReference type="EMBL" id="CAMAPC010000002">
    <property type="protein sequence ID" value="CAH9051191.1"/>
    <property type="molecule type" value="Genomic_DNA"/>
</dbReference>
<dbReference type="GO" id="GO:0016491">
    <property type="term" value="F:oxidoreductase activity"/>
    <property type="evidence" value="ECO:0007669"/>
    <property type="project" value="UniProtKB-KW"/>
</dbReference>
<evidence type="ECO:0000256" key="3">
    <source>
        <dbReference type="ARBA" id="ARBA00007588"/>
    </source>
</evidence>
<dbReference type="GO" id="GO:0006879">
    <property type="term" value="P:intracellular iron ion homeostasis"/>
    <property type="evidence" value="ECO:0007669"/>
    <property type="project" value="TreeGrafter"/>
</dbReference>
<evidence type="ECO:0000256" key="2">
    <source>
        <dbReference type="ARBA" id="ARBA00004924"/>
    </source>
</evidence>
<dbReference type="RefSeq" id="WP_261625784.1">
    <property type="nucleotide sequence ID" value="NZ_CAMAPC010000002.1"/>
</dbReference>
<dbReference type="PANTHER" id="PTHR42802">
    <property type="entry name" value="MONOOXYGENASE"/>
    <property type="match status" value="1"/>
</dbReference>
<keyword evidence="5" id="KW-0274">FAD</keyword>
<dbReference type="SUPFAM" id="SSF51905">
    <property type="entry name" value="FAD/NAD(P)-binding domain"/>
    <property type="match status" value="2"/>
</dbReference>
<keyword evidence="7 8" id="KW-0560">Oxidoreductase</keyword>
<dbReference type="AlphaFoldDB" id="A0A9W4VVV7"/>
<dbReference type="InterPro" id="IPR025700">
    <property type="entry name" value="Lys/Orn_oxygenase"/>
</dbReference>
<sequence>MTQTNDATYDLVGVGFGPSNIALAIALEEANQQNKTINALFLDKQVKYQWHGDTITDQSGLQVSFLKDLVTQRNPQSPYTFLNYLKTHDRLIDFINLGTFCPSRLEFNDYLNWVASHFSELCSYDNNVTAIHPVYEGSNVTKLKIDTVSSNGEHHVHFARSLVFSAGGSPNIPAAFQELRDSAQVFHHSHYLSKLSELAIDKNRPLKVAVIGGGQSAAEAILDLNNRYDHGEVDLLFQSDAMRPADSSPFVNEVFNPSTTNRMFEKSHDERQRLLTAYKHTNYSAVDADMLDQVYQLFYMQKITKKQKHSYNPNSQITQAKSVNNKIELTVLNKDLGITTSKQYDLVILATGYQRPKNNPILAPLQEHLGDFTINRNYQVKTGPNFAPPIFVQGLSESTHGLSDTLLSVLAIRSQEIASALQHSLKI</sequence>
<dbReference type="Proteomes" id="UP001152467">
    <property type="component" value="Unassembled WGS sequence"/>
</dbReference>
<comment type="similarity">
    <text evidence="3">Belongs to the lysine N(6)-hydroxylase/L-ornithine N(5)-oxygenase family.</text>
</comment>
<evidence type="ECO:0000256" key="6">
    <source>
        <dbReference type="ARBA" id="ARBA00022857"/>
    </source>
</evidence>
<gene>
    <name evidence="8" type="primary">pvdA</name>
    <name evidence="8" type="ORF">PSECIP111854_00696</name>
</gene>
<evidence type="ECO:0000256" key="4">
    <source>
        <dbReference type="ARBA" id="ARBA00022630"/>
    </source>
</evidence>
<dbReference type="Gene3D" id="3.50.50.60">
    <property type="entry name" value="FAD/NAD(P)-binding domain"/>
    <property type="match status" value="1"/>
</dbReference>
<evidence type="ECO:0000313" key="8">
    <source>
        <dbReference type="EMBL" id="CAH9051191.1"/>
    </source>
</evidence>
<proteinExistence type="inferred from homology"/>
<comment type="cofactor">
    <cofactor evidence="1">
        <name>FAD</name>
        <dbReference type="ChEBI" id="CHEBI:57692"/>
    </cofactor>
</comment>
<dbReference type="Pfam" id="PF13434">
    <property type="entry name" value="Lys_Orn_oxgnase"/>
    <property type="match status" value="1"/>
</dbReference>
<evidence type="ECO:0000256" key="7">
    <source>
        <dbReference type="ARBA" id="ARBA00023002"/>
    </source>
</evidence>
<comment type="pathway">
    <text evidence="2">Siderophore biosynthesis.</text>
</comment>
<evidence type="ECO:0000256" key="5">
    <source>
        <dbReference type="ARBA" id="ARBA00022827"/>
    </source>
</evidence>
<dbReference type="EC" id="1.14.13.195" evidence="8"/>
<evidence type="ECO:0000313" key="9">
    <source>
        <dbReference type="Proteomes" id="UP001152467"/>
    </source>
</evidence>
<evidence type="ECO:0000256" key="1">
    <source>
        <dbReference type="ARBA" id="ARBA00001974"/>
    </source>
</evidence>
<dbReference type="PANTHER" id="PTHR42802:SF1">
    <property type="entry name" value="L-ORNITHINE N(5)-MONOOXYGENASE"/>
    <property type="match status" value="1"/>
</dbReference>
<reference evidence="8" key="1">
    <citation type="submission" date="2022-07" db="EMBL/GenBank/DDBJ databases">
        <authorList>
            <person name="Criscuolo A."/>
        </authorList>
    </citation>
    <scope>NUCLEOTIDE SEQUENCE</scope>
    <source>
        <strain evidence="8">CIP111854</strain>
    </source>
</reference>
<keyword evidence="9" id="KW-1185">Reference proteome</keyword>
<organism evidence="8 9">
    <name type="scientific">Pseudoalteromonas holothuriae</name>
    <dbReference type="NCBI Taxonomy" id="2963714"/>
    <lineage>
        <taxon>Bacteria</taxon>
        <taxon>Pseudomonadati</taxon>
        <taxon>Pseudomonadota</taxon>
        <taxon>Gammaproteobacteria</taxon>
        <taxon>Alteromonadales</taxon>
        <taxon>Pseudoalteromonadaceae</taxon>
        <taxon>Pseudoalteromonas</taxon>
    </lineage>
</organism>
<dbReference type="InterPro" id="IPR036188">
    <property type="entry name" value="FAD/NAD-bd_sf"/>
</dbReference>
<accession>A0A9W4VVV7</accession>
<protein>
    <submittedName>
        <fullName evidence="8">L-ornithine N(5)-monooxygenase</fullName>
        <ecNumber evidence="8">1.14.13.195</ecNumber>
    </submittedName>
</protein>
<dbReference type="PRINTS" id="PR00368">
    <property type="entry name" value="FADPNR"/>
</dbReference>
<name>A0A9W4VVV7_9GAMM</name>